<dbReference type="GO" id="GO:0016757">
    <property type="term" value="F:glycosyltransferase activity"/>
    <property type="evidence" value="ECO:0007669"/>
    <property type="project" value="UniProtKB-ARBA"/>
</dbReference>
<dbReference type="SUPFAM" id="SSF53756">
    <property type="entry name" value="UDP-Glycosyltransferase/glycogen phosphorylase"/>
    <property type="match status" value="1"/>
</dbReference>
<dbReference type="Proteomes" id="UP000185678">
    <property type="component" value="Unassembled WGS sequence"/>
</dbReference>
<sequence length="381" mass="41134">MSKRPLLLFVVTEDWYFCSHRLPMARAARAAGFDVAVATRVNRHGATIEAEGFRLFPLRELHRQGKNPLQELKAIAELRALYRRERPDLVHHVAMKPVLYGSLAARLAGVGKVVNAMAGLGFVFTARSLKARILKPVISAAFRFLLRRQGSVLLVQNKDDRQHFLDAGLVPAQAVTLIPGSGVDISAFTPTPEPPGTPVALFVGRLLWDKGLGELVAAARLVRDSGVPLRVQIAGDRDPANPACIPETVLAGWAEEGVVEFLGRRNDIATLWAGAHIAVLPSYREGMPKSLLEAAACARPLISTNVPGCRALVQDGENGLLVPARDARALAQALQRLADDPDLRREMGAVARQQAETIYSEQAVGAAVVALYSGLLKGERG</sequence>
<dbReference type="PANTHER" id="PTHR12526:SF638">
    <property type="entry name" value="SPORE COAT PROTEIN SA"/>
    <property type="match status" value="1"/>
</dbReference>
<organism evidence="2 3">
    <name type="scientific">Insolitispirillum peregrinum</name>
    <dbReference type="NCBI Taxonomy" id="80876"/>
    <lineage>
        <taxon>Bacteria</taxon>
        <taxon>Pseudomonadati</taxon>
        <taxon>Pseudomonadota</taxon>
        <taxon>Alphaproteobacteria</taxon>
        <taxon>Rhodospirillales</taxon>
        <taxon>Novispirillaceae</taxon>
        <taxon>Insolitispirillum</taxon>
    </lineage>
</organism>
<dbReference type="EMBL" id="FTOA01000002">
    <property type="protein sequence ID" value="SIS53783.1"/>
    <property type="molecule type" value="Genomic_DNA"/>
</dbReference>
<accession>A0A1N7JWS4</accession>
<dbReference type="Gene3D" id="3.40.50.2000">
    <property type="entry name" value="Glycogen Phosphorylase B"/>
    <property type="match status" value="2"/>
</dbReference>
<feature type="domain" description="Glycosyltransferase subfamily 4-like N-terminal" evidence="1">
    <location>
        <begin position="7"/>
        <end position="143"/>
    </location>
</feature>
<dbReference type="CDD" id="cd03808">
    <property type="entry name" value="GT4_CapM-like"/>
    <property type="match status" value="1"/>
</dbReference>
<reference evidence="2 3" key="1">
    <citation type="submission" date="2017-01" db="EMBL/GenBank/DDBJ databases">
        <authorList>
            <person name="Mah S.A."/>
            <person name="Swanson W.J."/>
            <person name="Moy G.W."/>
            <person name="Vacquier V.D."/>
        </authorList>
    </citation>
    <scope>NUCLEOTIDE SEQUENCE [LARGE SCALE GENOMIC DNA]</scope>
    <source>
        <strain evidence="2 3">DSM 11589</strain>
    </source>
</reference>
<dbReference type="STRING" id="80876.SAMN05421779_102502"/>
<keyword evidence="3" id="KW-1185">Reference proteome</keyword>
<dbReference type="InterPro" id="IPR028098">
    <property type="entry name" value="Glyco_trans_4-like_N"/>
</dbReference>
<proteinExistence type="predicted"/>
<evidence type="ECO:0000259" key="1">
    <source>
        <dbReference type="Pfam" id="PF13477"/>
    </source>
</evidence>
<dbReference type="RefSeq" id="WP_076399354.1">
    <property type="nucleotide sequence ID" value="NZ_FTOA01000002.1"/>
</dbReference>
<evidence type="ECO:0000313" key="2">
    <source>
        <dbReference type="EMBL" id="SIS53783.1"/>
    </source>
</evidence>
<dbReference type="Pfam" id="PF13477">
    <property type="entry name" value="Glyco_trans_4_2"/>
    <property type="match status" value="1"/>
</dbReference>
<protein>
    <submittedName>
        <fullName evidence="2">Glycosyltransferase involved in cell wall bisynthesis</fullName>
    </submittedName>
</protein>
<evidence type="ECO:0000313" key="3">
    <source>
        <dbReference type="Proteomes" id="UP000185678"/>
    </source>
</evidence>
<dbReference type="PANTHER" id="PTHR12526">
    <property type="entry name" value="GLYCOSYLTRANSFERASE"/>
    <property type="match status" value="1"/>
</dbReference>
<gene>
    <name evidence="2" type="ORF">SAMN05421779_102502</name>
</gene>
<name>A0A1N7JWS4_9PROT</name>
<keyword evidence="2" id="KW-0808">Transferase</keyword>
<dbReference type="OrthoDB" id="9790710at2"/>
<dbReference type="Pfam" id="PF13692">
    <property type="entry name" value="Glyco_trans_1_4"/>
    <property type="match status" value="1"/>
</dbReference>
<dbReference type="AlphaFoldDB" id="A0A1N7JWS4"/>